<feature type="region of interest" description="Disordered" evidence="1">
    <location>
        <begin position="139"/>
        <end position="202"/>
    </location>
</feature>
<comment type="caution">
    <text evidence="2">The sequence shown here is derived from an EMBL/GenBank/DDBJ whole genome shotgun (WGS) entry which is preliminary data.</text>
</comment>
<reference evidence="3" key="1">
    <citation type="journal article" date="2019" name="Int. J. Syst. Evol. Microbiol.">
        <title>The Global Catalogue of Microorganisms (GCM) 10K type strain sequencing project: providing services to taxonomists for standard genome sequencing and annotation.</title>
        <authorList>
            <consortium name="The Broad Institute Genomics Platform"/>
            <consortium name="The Broad Institute Genome Sequencing Center for Infectious Disease"/>
            <person name="Wu L."/>
            <person name="Ma J."/>
        </authorList>
    </citation>
    <scope>NUCLEOTIDE SEQUENCE [LARGE SCALE GENOMIC DNA]</scope>
    <source>
        <strain evidence="3">JCM 13006</strain>
    </source>
</reference>
<dbReference type="Proteomes" id="UP001501752">
    <property type="component" value="Unassembled WGS sequence"/>
</dbReference>
<feature type="compositionally biased region" description="Basic residues" evidence="1">
    <location>
        <begin position="1"/>
        <end position="10"/>
    </location>
</feature>
<gene>
    <name evidence="2" type="ORF">GCM10023235_41930</name>
</gene>
<proteinExistence type="predicted"/>
<protein>
    <submittedName>
        <fullName evidence="2">Uncharacterized protein</fullName>
    </submittedName>
</protein>
<feature type="region of interest" description="Disordered" evidence="1">
    <location>
        <begin position="551"/>
        <end position="576"/>
    </location>
</feature>
<evidence type="ECO:0000313" key="2">
    <source>
        <dbReference type="EMBL" id="GAA4859666.1"/>
    </source>
</evidence>
<evidence type="ECO:0000313" key="3">
    <source>
        <dbReference type="Proteomes" id="UP001501752"/>
    </source>
</evidence>
<feature type="region of interest" description="Disordered" evidence="1">
    <location>
        <begin position="418"/>
        <end position="465"/>
    </location>
</feature>
<feature type="region of interest" description="Disordered" evidence="1">
    <location>
        <begin position="1"/>
        <end position="87"/>
    </location>
</feature>
<evidence type="ECO:0000256" key="1">
    <source>
        <dbReference type="SAM" id="MobiDB-lite"/>
    </source>
</evidence>
<accession>A0ABP9DTV7</accession>
<feature type="compositionally biased region" description="Low complexity" evidence="1">
    <location>
        <begin position="140"/>
        <end position="154"/>
    </location>
</feature>
<keyword evidence="3" id="KW-1185">Reference proteome</keyword>
<organism evidence="2 3">
    <name type="scientific">Kitasatospora terrestris</name>
    <dbReference type="NCBI Taxonomy" id="258051"/>
    <lineage>
        <taxon>Bacteria</taxon>
        <taxon>Bacillati</taxon>
        <taxon>Actinomycetota</taxon>
        <taxon>Actinomycetes</taxon>
        <taxon>Kitasatosporales</taxon>
        <taxon>Streptomycetaceae</taxon>
        <taxon>Kitasatospora</taxon>
    </lineage>
</organism>
<feature type="compositionally biased region" description="Basic and acidic residues" evidence="1">
    <location>
        <begin position="302"/>
        <end position="331"/>
    </location>
</feature>
<feature type="region of interest" description="Disordered" evidence="1">
    <location>
        <begin position="242"/>
        <end position="339"/>
    </location>
</feature>
<feature type="compositionally biased region" description="Basic and acidic residues" evidence="1">
    <location>
        <begin position="265"/>
        <end position="282"/>
    </location>
</feature>
<feature type="compositionally biased region" description="Low complexity" evidence="1">
    <location>
        <begin position="171"/>
        <end position="202"/>
    </location>
</feature>
<dbReference type="EMBL" id="BAABIS010000001">
    <property type="protein sequence ID" value="GAA4859666.1"/>
    <property type="molecule type" value="Genomic_DNA"/>
</dbReference>
<name>A0ABP9DTV7_9ACTN</name>
<sequence>MPGLRARRGLRPPGPPGLLPELPRRRTDRRLTRENWGNQLMSQTYAEPPLTPPTPSQAPAEARPPAAAQPEPRKGASPVPHTRGGLPAVPLTVTTINSLVALGSAAVLTSGPLAAAAATLGTVATSAIATRRTTAKAARRAAGAARGNAGQRAGHLSLVKSPAGGRGSGSAGLPRQTRPANGPAGSGARSASVASPSKLSAAPRRGSAAGALVGSVLKSSPGAGKSAVGRLASRASEVKAIRAADRAAMPSRAERRTAQTTARRQVADAHRNAKTVERERKNAQRGRAGKALAKPAGAVRQSLDKARTKNRTTADERTGRKVADARREARKAPLRRAASTRLRKSAARFHGRRLLAALLALPVGLVGMLTTPLGRRLGAAWLMYPGRHLFRRLAGQAADARTERDTEIRTDLAEAEQAVDDALDQPENTPQPVGETVPRAPKNHNAQPELTALGGDVPNTAESGFSFSDTASEMYSAAMNYDPDGMMQVLAAIESMPEGLESIANTFRVLAERSDSEFPLDKNVGEALNEVYTLLMQAMSAAEEVGKAFRSSHESDIARHEDPRTGEEKWDIGNNQ</sequence>
<feature type="compositionally biased region" description="Basic and acidic residues" evidence="1">
    <location>
        <begin position="22"/>
        <end position="33"/>
    </location>
</feature>
<feature type="compositionally biased region" description="Low complexity" evidence="1">
    <location>
        <begin position="57"/>
        <end position="70"/>
    </location>
</feature>